<dbReference type="AlphaFoldDB" id="A0AAC9FFM4"/>
<proteinExistence type="predicted"/>
<evidence type="ECO:0000313" key="2">
    <source>
        <dbReference type="Proteomes" id="UP000076088"/>
    </source>
</evidence>
<dbReference type="KEGG" id="smaz:LH19_06870"/>
<sequence>MRLRETTNEYGTPVVEYRCESCGETFTICPAPEPEQDDQWSGCLAPTCASYDETRDVDKWFDEGRVRAIPSEHGVRLVPFRVIDGAKS</sequence>
<protein>
    <submittedName>
        <fullName evidence="1">Uncharacterized protein</fullName>
    </submittedName>
</protein>
<keyword evidence="2" id="KW-1185">Reference proteome</keyword>
<dbReference type="EMBL" id="CP013344">
    <property type="protein sequence ID" value="AMU89943.1"/>
    <property type="molecule type" value="Genomic_DNA"/>
</dbReference>
<reference evidence="1 2" key="2">
    <citation type="journal article" date="2016" name="Genome Announc.">
        <title>Complete Genome Sequence of Sphingopyxis macrogoltabida Strain 203N (NBRC 111659), a Polyethylene Glycol Degrader.</title>
        <authorList>
            <person name="Ohtsubo Y."/>
            <person name="Nonoyama S."/>
            <person name="Nagata Y."/>
            <person name="Numata M."/>
            <person name="Tsuchikane K."/>
            <person name="Hosoyama A."/>
            <person name="Yamazoe A."/>
            <person name="Tsuda M."/>
            <person name="Fujita N."/>
            <person name="Kawai F."/>
        </authorList>
    </citation>
    <scope>NUCLEOTIDE SEQUENCE [LARGE SCALE GENOMIC DNA]</scope>
    <source>
        <strain evidence="1 2">203N</strain>
    </source>
</reference>
<evidence type="ECO:0000313" key="1">
    <source>
        <dbReference type="EMBL" id="AMU89943.1"/>
    </source>
</evidence>
<reference evidence="2" key="1">
    <citation type="submission" date="2015-11" db="EMBL/GenBank/DDBJ databases">
        <title>Complete genome sequence of a polyethylene-glycol degrader Sphingopyxis macrogoltabida 203N (NBRC 111659).</title>
        <authorList>
            <person name="Yoshiyuki O."/>
            <person name="Shouta N."/>
            <person name="Nagata Y."/>
            <person name="Numata M."/>
            <person name="Tsuchikane K."/>
            <person name="Hosoyama A."/>
            <person name="Yamazoe A."/>
            <person name="Tsuda M."/>
            <person name="Fujita N."/>
            <person name="Kawai F."/>
        </authorList>
    </citation>
    <scope>NUCLEOTIDE SEQUENCE [LARGE SCALE GENOMIC DNA]</scope>
    <source>
        <strain evidence="2">203N</strain>
    </source>
</reference>
<dbReference type="Proteomes" id="UP000076088">
    <property type="component" value="Chromosome"/>
</dbReference>
<gene>
    <name evidence="1" type="ORF">ATM17_12940</name>
</gene>
<name>A0AAC9FFM4_SPHMC</name>
<accession>A0AAC9FFM4</accession>
<organism evidence="1 2">
    <name type="scientific">Sphingopyxis macrogoltabida</name>
    <name type="common">Sphingomonas macrogoltabidus</name>
    <dbReference type="NCBI Taxonomy" id="33050"/>
    <lineage>
        <taxon>Bacteria</taxon>
        <taxon>Pseudomonadati</taxon>
        <taxon>Pseudomonadota</taxon>
        <taxon>Alphaproteobacteria</taxon>
        <taxon>Sphingomonadales</taxon>
        <taxon>Sphingomonadaceae</taxon>
        <taxon>Sphingopyxis</taxon>
    </lineage>
</organism>
<dbReference type="RefSeq" id="WP_054726158.1">
    <property type="nucleotide sequence ID" value="NZ_CP009429.1"/>
</dbReference>